<evidence type="ECO:0008006" key="3">
    <source>
        <dbReference type="Google" id="ProtNLM"/>
    </source>
</evidence>
<protein>
    <recommendedName>
        <fullName evidence="3">Transposase</fullName>
    </recommendedName>
</protein>
<reference evidence="1 2" key="1">
    <citation type="submission" date="2007-01" db="EMBL/GenBank/DDBJ databases">
        <authorList>
            <person name="Haygood M."/>
            <person name="Podell S."/>
            <person name="Anderson C."/>
            <person name="Hopkinson B."/>
            <person name="Roe K."/>
            <person name="Barbeau K."/>
            <person name="Gaasterland T."/>
            <person name="Ferriera S."/>
            <person name="Johnson J."/>
            <person name="Kravitz S."/>
            <person name="Beeson K."/>
            <person name="Sutton G."/>
            <person name="Rogers Y.-H."/>
            <person name="Friedman R."/>
            <person name="Frazier M."/>
            <person name="Venter J.C."/>
        </authorList>
    </citation>
    <scope>NUCLEOTIDE SEQUENCE [LARGE SCALE GENOMIC DNA]</scope>
    <source>
        <strain evidence="1 2">ATCC 23134</strain>
    </source>
</reference>
<gene>
    <name evidence="1" type="ORF">M23134_01706</name>
</gene>
<sequence length="46" mass="5618">MIYLLQKALEADRQILASWAYFHRESISKYNKKPRLLQEKKHFNPL</sequence>
<evidence type="ECO:0000313" key="2">
    <source>
        <dbReference type="Proteomes" id="UP000004095"/>
    </source>
</evidence>
<dbReference type="Proteomes" id="UP000004095">
    <property type="component" value="Unassembled WGS sequence"/>
</dbReference>
<comment type="caution">
    <text evidence="1">The sequence shown here is derived from an EMBL/GenBank/DDBJ whole genome shotgun (WGS) entry which is preliminary data.</text>
</comment>
<dbReference type="EMBL" id="AAWS01000033">
    <property type="protein sequence ID" value="EAY26536.1"/>
    <property type="molecule type" value="Genomic_DNA"/>
</dbReference>
<evidence type="ECO:0000313" key="1">
    <source>
        <dbReference type="EMBL" id="EAY26536.1"/>
    </source>
</evidence>
<organism evidence="1 2">
    <name type="scientific">Microscilla marina ATCC 23134</name>
    <dbReference type="NCBI Taxonomy" id="313606"/>
    <lineage>
        <taxon>Bacteria</taxon>
        <taxon>Pseudomonadati</taxon>
        <taxon>Bacteroidota</taxon>
        <taxon>Cytophagia</taxon>
        <taxon>Cytophagales</taxon>
        <taxon>Microscillaceae</taxon>
        <taxon>Microscilla</taxon>
    </lineage>
</organism>
<accession>A1ZSX2</accession>
<dbReference type="AlphaFoldDB" id="A1ZSX2"/>
<name>A1ZSX2_MICM2</name>
<proteinExistence type="predicted"/>
<keyword evidence="2" id="KW-1185">Reference proteome</keyword>